<evidence type="ECO:0000259" key="10">
    <source>
        <dbReference type="Pfam" id="PF02518"/>
    </source>
</evidence>
<keyword evidence="9" id="KW-1133">Transmembrane helix</keyword>
<feature type="domain" description="Signal transduction histidine kinase subgroup 3 dimerisation and phosphoacceptor" evidence="11">
    <location>
        <begin position="178"/>
        <end position="244"/>
    </location>
</feature>
<evidence type="ECO:0000256" key="2">
    <source>
        <dbReference type="ARBA" id="ARBA00012438"/>
    </source>
</evidence>
<evidence type="ECO:0000256" key="7">
    <source>
        <dbReference type="ARBA" id="ARBA00022840"/>
    </source>
</evidence>
<dbReference type="PANTHER" id="PTHR24421:SF10">
    <property type="entry name" value="NITRATE_NITRITE SENSOR PROTEIN NARQ"/>
    <property type="match status" value="1"/>
</dbReference>
<evidence type="ECO:0000256" key="1">
    <source>
        <dbReference type="ARBA" id="ARBA00000085"/>
    </source>
</evidence>
<evidence type="ECO:0000256" key="5">
    <source>
        <dbReference type="ARBA" id="ARBA00022741"/>
    </source>
</evidence>
<name>A0ABW1PHD2_9PSEU</name>
<reference evidence="13" key="1">
    <citation type="journal article" date="2019" name="Int. J. Syst. Evol. Microbiol.">
        <title>The Global Catalogue of Microorganisms (GCM) 10K type strain sequencing project: providing services to taxonomists for standard genome sequencing and annotation.</title>
        <authorList>
            <consortium name="The Broad Institute Genomics Platform"/>
            <consortium name="The Broad Institute Genome Sequencing Center for Infectious Disease"/>
            <person name="Wu L."/>
            <person name="Ma J."/>
        </authorList>
    </citation>
    <scope>NUCLEOTIDE SEQUENCE [LARGE SCALE GENOMIC DNA]</scope>
    <source>
        <strain evidence="13">CGMCC 4.7246</strain>
    </source>
</reference>
<protein>
    <recommendedName>
        <fullName evidence="2">histidine kinase</fullName>
        <ecNumber evidence="2">2.7.13.3</ecNumber>
    </recommendedName>
</protein>
<dbReference type="Pfam" id="PF02518">
    <property type="entry name" value="HATPase_c"/>
    <property type="match status" value="1"/>
</dbReference>
<dbReference type="RefSeq" id="WP_380642788.1">
    <property type="nucleotide sequence ID" value="NZ_JBHSQO010000065.1"/>
</dbReference>
<keyword evidence="5" id="KW-0547">Nucleotide-binding</keyword>
<dbReference type="GO" id="GO:0016301">
    <property type="term" value="F:kinase activity"/>
    <property type="evidence" value="ECO:0007669"/>
    <property type="project" value="UniProtKB-KW"/>
</dbReference>
<keyword evidence="8" id="KW-0902">Two-component regulatory system</keyword>
<keyword evidence="6 12" id="KW-0418">Kinase</keyword>
<evidence type="ECO:0000259" key="11">
    <source>
        <dbReference type="Pfam" id="PF07730"/>
    </source>
</evidence>
<dbReference type="PANTHER" id="PTHR24421">
    <property type="entry name" value="NITRATE/NITRITE SENSOR PROTEIN NARX-RELATED"/>
    <property type="match status" value="1"/>
</dbReference>
<dbReference type="Gene3D" id="3.30.565.10">
    <property type="entry name" value="Histidine kinase-like ATPase, C-terminal domain"/>
    <property type="match status" value="1"/>
</dbReference>
<evidence type="ECO:0000313" key="12">
    <source>
        <dbReference type="EMBL" id="MFC6094488.1"/>
    </source>
</evidence>
<dbReference type="InterPro" id="IPR050482">
    <property type="entry name" value="Sensor_HK_TwoCompSys"/>
</dbReference>
<keyword evidence="9" id="KW-0812">Transmembrane</keyword>
<evidence type="ECO:0000313" key="13">
    <source>
        <dbReference type="Proteomes" id="UP001596220"/>
    </source>
</evidence>
<evidence type="ECO:0000256" key="3">
    <source>
        <dbReference type="ARBA" id="ARBA00022553"/>
    </source>
</evidence>
<evidence type="ECO:0000256" key="8">
    <source>
        <dbReference type="ARBA" id="ARBA00023012"/>
    </source>
</evidence>
<proteinExistence type="predicted"/>
<dbReference type="InterPro" id="IPR011712">
    <property type="entry name" value="Sig_transdc_His_kin_sub3_dim/P"/>
</dbReference>
<comment type="caution">
    <text evidence="12">The sequence shown here is derived from an EMBL/GenBank/DDBJ whole genome shotgun (WGS) entry which is preliminary data.</text>
</comment>
<evidence type="ECO:0000256" key="9">
    <source>
        <dbReference type="SAM" id="Phobius"/>
    </source>
</evidence>
<comment type="catalytic activity">
    <reaction evidence="1">
        <text>ATP + protein L-histidine = ADP + protein N-phospho-L-histidine.</text>
        <dbReference type="EC" id="2.7.13.3"/>
    </reaction>
</comment>
<feature type="transmembrane region" description="Helical" evidence="9">
    <location>
        <begin position="57"/>
        <end position="85"/>
    </location>
</feature>
<keyword evidence="7" id="KW-0067">ATP-binding</keyword>
<dbReference type="Proteomes" id="UP001596220">
    <property type="component" value="Unassembled WGS sequence"/>
</dbReference>
<sequence length="367" mass="37462">MALGPGARRAVDVVAAGVVVLWAVLRSPEPDALAWAVAAALGGPLAVRGRWPVAVLVGVALAGAVAVVTGLGQEVVALALAWALYPPALVSARSGAVGALGALVAVAAPGVAVAVVPGLPLVPGPEGAESFDTTPVPALLYSAVVIAGSWAAAAVVRDRRRRAAELAAARTARALAEERLRIARDIHDVVGHNLSLIAMKAAVANHLAEHRPGEREAALRTIEQVSRSALADVRTVLGALRDPPADHGLERLVEQARSAGVTVTARHADLSGLPTSVRVSAHRIAQEALTNVRRHSRPPRCRLTTAVEDDRLVISVVDEGTARPGPPGHGLLGMRERVDLHGGALHAGAAPGGGFEVRATLPLGGAP</sequence>
<organism evidence="12 13">
    <name type="scientific">Saccharothrix lopnurensis</name>
    <dbReference type="NCBI Taxonomy" id="1670621"/>
    <lineage>
        <taxon>Bacteria</taxon>
        <taxon>Bacillati</taxon>
        <taxon>Actinomycetota</taxon>
        <taxon>Actinomycetes</taxon>
        <taxon>Pseudonocardiales</taxon>
        <taxon>Pseudonocardiaceae</taxon>
        <taxon>Saccharothrix</taxon>
    </lineage>
</organism>
<dbReference type="InterPro" id="IPR003594">
    <property type="entry name" value="HATPase_dom"/>
</dbReference>
<dbReference type="Gene3D" id="1.20.5.1930">
    <property type="match status" value="1"/>
</dbReference>
<keyword evidence="9" id="KW-0472">Membrane</keyword>
<dbReference type="EC" id="2.7.13.3" evidence="2"/>
<accession>A0ABW1PHD2</accession>
<dbReference type="EMBL" id="JBHSQO010000065">
    <property type="protein sequence ID" value="MFC6094488.1"/>
    <property type="molecule type" value="Genomic_DNA"/>
</dbReference>
<keyword evidence="4" id="KW-0808">Transferase</keyword>
<keyword evidence="3" id="KW-0597">Phosphoprotein</keyword>
<dbReference type="Pfam" id="PF07730">
    <property type="entry name" value="HisKA_3"/>
    <property type="match status" value="1"/>
</dbReference>
<feature type="transmembrane region" description="Helical" evidence="9">
    <location>
        <begin position="138"/>
        <end position="156"/>
    </location>
</feature>
<dbReference type="CDD" id="cd16917">
    <property type="entry name" value="HATPase_UhpB-NarQ-NarX-like"/>
    <property type="match status" value="1"/>
</dbReference>
<evidence type="ECO:0000256" key="4">
    <source>
        <dbReference type="ARBA" id="ARBA00022679"/>
    </source>
</evidence>
<dbReference type="InterPro" id="IPR036890">
    <property type="entry name" value="HATPase_C_sf"/>
</dbReference>
<feature type="transmembrane region" description="Helical" evidence="9">
    <location>
        <begin position="97"/>
        <end position="118"/>
    </location>
</feature>
<keyword evidence="13" id="KW-1185">Reference proteome</keyword>
<evidence type="ECO:0000256" key="6">
    <source>
        <dbReference type="ARBA" id="ARBA00022777"/>
    </source>
</evidence>
<dbReference type="SUPFAM" id="SSF55874">
    <property type="entry name" value="ATPase domain of HSP90 chaperone/DNA topoisomerase II/histidine kinase"/>
    <property type="match status" value="1"/>
</dbReference>
<gene>
    <name evidence="12" type="ORF">ACFP3R_34920</name>
</gene>
<feature type="domain" description="Histidine kinase/HSP90-like ATPase" evidence="10">
    <location>
        <begin position="279"/>
        <end position="363"/>
    </location>
</feature>